<keyword evidence="3" id="KW-1185">Reference proteome</keyword>
<dbReference type="RefSeq" id="WP_394488728.1">
    <property type="nucleotide sequence ID" value="NZ_JBIGIA010000009.1"/>
</dbReference>
<reference evidence="2 3" key="1">
    <citation type="submission" date="2024-09" db="EMBL/GenBank/DDBJ databases">
        <title>Novel species of the genus Pelomonas and Roseateles isolated from streams.</title>
        <authorList>
            <person name="Lu H."/>
        </authorList>
    </citation>
    <scope>NUCLEOTIDE SEQUENCE [LARGE SCALE GENOMIC DNA]</scope>
    <source>
        <strain evidence="2 3">BYS96W</strain>
    </source>
</reference>
<gene>
    <name evidence="2" type="ORF">ACG00X_13605</name>
</gene>
<evidence type="ECO:0000256" key="1">
    <source>
        <dbReference type="SAM" id="MobiDB-lite"/>
    </source>
</evidence>
<dbReference type="Proteomes" id="UP001606305">
    <property type="component" value="Unassembled WGS sequence"/>
</dbReference>
<dbReference type="EMBL" id="JBIGIA010000009">
    <property type="protein sequence ID" value="MFG6457873.1"/>
    <property type="molecule type" value="Genomic_DNA"/>
</dbReference>
<feature type="compositionally biased region" description="Polar residues" evidence="1">
    <location>
        <begin position="1"/>
        <end position="16"/>
    </location>
</feature>
<organism evidence="2 3">
    <name type="scientific">Pelomonas nitida</name>
    <dbReference type="NCBI Taxonomy" id="3299027"/>
    <lineage>
        <taxon>Bacteria</taxon>
        <taxon>Pseudomonadati</taxon>
        <taxon>Pseudomonadota</taxon>
        <taxon>Betaproteobacteria</taxon>
        <taxon>Burkholderiales</taxon>
        <taxon>Sphaerotilaceae</taxon>
        <taxon>Roseateles</taxon>
    </lineage>
</organism>
<comment type="caution">
    <text evidence="2">The sequence shown here is derived from an EMBL/GenBank/DDBJ whole genome shotgun (WGS) entry which is preliminary data.</text>
</comment>
<protein>
    <submittedName>
        <fullName evidence="2">Uncharacterized protein</fullName>
    </submittedName>
</protein>
<proteinExistence type="predicted"/>
<name>A0ABW7G7H9_9BURK</name>
<evidence type="ECO:0000313" key="3">
    <source>
        <dbReference type="Proteomes" id="UP001606305"/>
    </source>
</evidence>
<evidence type="ECO:0000313" key="2">
    <source>
        <dbReference type="EMBL" id="MFG6457873.1"/>
    </source>
</evidence>
<feature type="region of interest" description="Disordered" evidence="1">
    <location>
        <begin position="1"/>
        <end position="23"/>
    </location>
</feature>
<accession>A0ABW7G7H9</accession>
<sequence>MATKKPTSADASTAEPTSPADAPAAAELTVLLLRAEHIDGVRYAADTLLTLPASRVQALVDDGAVDQHPEAIEAAAQRGAASVVHVEPAAEAQAAE</sequence>